<dbReference type="Pfam" id="PF09361">
    <property type="entry name" value="Phasin_2"/>
    <property type="match status" value="1"/>
</dbReference>
<comment type="caution">
    <text evidence="2">The sequence shown here is derived from an EMBL/GenBank/DDBJ whole genome shotgun (WGS) entry which is preliminary data.</text>
</comment>
<evidence type="ECO:0000313" key="3">
    <source>
        <dbReference type="Proteomes" id="UP001549119"/>
    </source>
</evidence>
<name>A0ABV2NAN4_9HYPH</name>
<organism evidence="2 3">
    <name type="scientific">Methylobacterium radiotolerans</name>
    <dbReference type="NCBI Taxonomy" id="31998"/>
    <lineage>
        <taxon>Bacteria</taxon>
        <taxon>Pseudomonadati</taxon>
        <taxon>Pseudomonadota</taxon>
        <taxon>Alphaproteobacteria</taxon>
        <taxon>Hyphomicrobiales</taxon>
        <taxon>Methylobacteriaceae</taxon>
        <taxon>Methylobacterium</taxon>
    </lineage>
</organism>
<evidence type="ECO:0000259" key="1">
    <source>
        <dbReference type="Pfam" id="PF09361"/>
    </source>
</evidence>
<proteinExistence type="predicted"/>
<dbReference type="EMBL" id="JBEPNW010000002">
    <property type="protein sequence ID" value="MET3863495.1"/>
    <property type="molecule type" value="Genomic_DNA"/>
</dbReference>
<reference evidence="2 3" key="1">
    <citation type="submission" date="2024-06" db="EMBL/GenBank/DDBJ databases">
        <title>Genomics of switchgrass bacterial isolates.</title>
        <authorList>
            <person name="Shade A."/>
        </authorList>
    </citation>
    <scope>NUCLEOTIDE SEQUENCE [LARGE SCALE GENOMIC DNA]</scope>
    <source>
        <strain evidence="2 3">PvP084</strain>
    </source>
</reference>
<sequence>MQRPPALPLGPAVLGFGTPLRRFGIASRAAQSLGIEYLDSFKKALDDLGATWGALAAARSPTEILAVQTAYLHRAGERAAARSAAAGDALLGLSGELLRPRAGSPAPAARPGPTR</sequence>
<dbReference type="GeneID" id="6136805"/>
<dbReference type="RefSeq" id="WP_012317793.1">
    <property type="nucleotide sequence ID" value="NZ_BJXP01000075.1"/>
</dbReference>
<feature type="domain" description="Phasin" evidence="1">
    <location>
        <begin position="24"/>
        <end position="100"/>
    </location>
</feature>
<dbReference type="InterPro" id="IPR018968">
    <property type="entry name" value="Phasin"/>
</dbReference>
<keyword evidence="3" id="KW-1185">Reference proteome</keyword>
<gene>
    <name evidence="2" type="ORF">ABIC20_000804</name>
</gene>
<protein>
    <recommendedName>
        <fullName evidence="1">Phasin domain-containing protein</fullName>
    </recommendedName>
</protein>
<dbReference type="Proteomes" id="UP001549119">
    <property type="component" value="Unassembled WGS sequence"/>
</dbReference>
<accession>A0ABV2NAN4</accession>
<evidence type="ECO:0000313" key="2">
    <source>
        <dbReference type="EMBL" id="MET3863495.1"/>
    </source>
</evidence>